<dbReference type="STRING" id="1806994.A0A507C095"/>
<evidence type="ECO:0000256" key="1">
    <source>
        <dbReference type="PROSITE-ProRule" id="PRU00110"/>
    </source>
</evidence>
<dbReference type="InterPro" id="IPR036641">
    <property type="entry name" value="HPT_dom_sf"/>
</dbReference>
<feature type="domain" description="HPt" evidence="2">
    <location>
        <begin position="1"/>
        <end position="77"/>
    </location>
</feature>
<dbReference type="SUPFAM" id="SSF47226">
    <property type="entry name" value="Histidine-containing phosphotransfer domain, HPT domain"/>
    <property type="match status" value="1"/>
</dbReference>
<organism evidence="3 4">
    <name type="scientific">Synchytrium microbalum</name>
    <dbReference type="NCBI Taxonomy" id="1806994"/>
    <lineage>
        <taxon>Eukaryota</taxon>
        <taxon>Fungi</taxon>
        <taxon>Fungi incertae sedis</taxon>
        <taxon>Chytridiomycota</taxon>
        <taxon>Chytridiomycota incertae sedis</taxon>
        <taxon>Chytridiomycetes</taxon>
        <taxon>Synchytriales</taxon>
        <taxon>Synchytriaceae</taxon>
        <taxon>Synchytrium</taxon>
    </lineage>
</organism>
<reference evidence="3 4" key="1">
    <citation type="journal article" date="2019" name="Sci. Rep.">
        <title>Comparative genomics of chytrid fungi reveal insights into the obligate biotrophic and pathogenic lifestyle of Synchytrium endobioticum.</title>
        <authorList>
            <person name="van de Vossenberg B.T.L.H."/>
            <person name="Warris S."/>
            <person name="Nguyen H.D.T."/>
            <person name="van Gent-Pelzer M.P.E."/>
            <person name="Joly D.L."/>
            <person name="van de Geest H.C."/>
            <person name="Bonants P.J.M."/>
            <person name="Smith D.S."/>
            <person name="Levesque C.A."/>
            <person name="van der Lee T.A.J."/>
        </authorList>
    </citation>
    <scope>NUCLEOTIDE SEQUENCE [LARGE SCALE GENOMIC DNA]</scope>
    <source>
        <strain evidence="3 4">JEL517</strain>
    </source>
</reference>
<dbReference type="RefSeq" id="XP_031022832.1">
    <property type="nucleotide sequence ID" value="XM_031171188.1"/>
</dbReference>
<sequence length="89" mass="9642">MDAALHRGDYTALSKLGHFLKGSSAQIGLAKLKIACEKIQNVGRLLREDGAGSVTVDEALPYLGQLVLLAKQQYAEAELVLRREFSQAS</sequence>
<evidence type="ECO:0000313" key="3">
    <source>
        <dbReference type="EMBL" id="TPX31396.1"/>
    </source>
</evidence>
<feature type="modified residue" description="Phosphohistidine" evidence="1">
    <location>
        <position position="18"/>
    </location>
</feature>
<proteinExistence type="predicted"/>
<protein>
    <recommendedName>
        <fullName evidence="2">HPt domain-containing protein</fullName>
    </recommendedName>
</protein>
<evidence type="ECO:0000313" key="4">
    <source>
        <dbReference type="Proteomes" id="UP000319731"/>
    </source>
</evidence>
<dbReference type="GeneID" id="42006485"/>
<gene>
    <name evidence="3" type="ORF">SmJEL517_g05262</name>
</gene>
<dbReference type="Proteomes" id="UP000319731">
    <property type="component" value="Unassembled WGS sequence"/>
</dbReference>
<accession>A0A507C095</accession>
<keyword evidence="4" id="KW-1185">Reference proteome</keyword>
<evidence type="ECO:0000259" key="2">
    <source>
        <dbReference type="PROSITE" id="PS50894"/>
    </source>
</evidence>
<dbReference type="OrthoDB" id="1673781at2759"/>
<dbReference type="EMBL" id="QEAO01000045">
    <property type="protein sequence ID" value="TPX31396.1"/>
    <property type="molecule type" value="Genomic_DNA"/>
</dbReference>
<dbReference type="Pfam" id="PF01627">
    <property type="entry name" value="Hpt"/>
    <property type="match status" value="1"/>
</dbReference>
<dbReference type="InterPro" id="IPR008207">
    <property type="entry name" value="Sig_transdc_His_kin_Hpt_dom"/>
</dbReference>
<dbReference type="Gene3D" id="1.20.120.160">
    <property type="entry name" value="HPT domain"/>
    <property type="match status" value="1"/>
</dbReference>
<comment type="caution">
    <text evidence="3">The sequence shown here is derived from an EMBL/GenBank/DDBJ whole genome shotgun (WGS) entry which is preliminary data.</text>
</comment>
<dbReference type="PROSITE" id="PS50894">
    <property type="entry name" value="HPT"/>
    <property type="match status" value="1"/>
</dbReference>
<dbReference type="AlphaFoldDB" id="A0A507C095"/>
<keyword evidence="1" id="KW-0597">Phosphoprotein</keyword>
<name>A0A507C095_9FUNG</name>
<dbReference type="GO" id="GO:0000160">
    <property type="term" value="P:phosphorelay signal transduction system"/>
    <property type="evidence" value="ECO:0007669"/>
    <property type="project" value="InterPro"/>
</dbReference>